<dbReference type="PANTHER" id="PTHR43792">
    <property type="entry name" value="GNAT FAMILY, PUTATIVE (AFU_ORTHOLOGUE AFUA_3G00765)-RELATED-RELATED"/>
    <property type="match status" value="1"/>
</dbReference>
<dbReference type="Pfam" id="PF13302">
    <property type="entry name" value="Acetyltransf_3"/>
    <property type="match status" value="1"/>
</dbReference>
<proteinExistence type="predicted"/>
<dbReference type="InterPro" id="IPR051531">
    <property type="entry name" value="N-acetyltransferase"/>
</dbReference>
<organism evidence="2 3">
    <name type="scientific">Kiloniella laminariae</name>
    <dbReference type="NCBI Taxonomy" id="454162"/>
    <lineage>
        <taxon>Bacteria</taxon>
        <taxon>Pseudomonadati</taxon>
        <taxon>Pseudomonadota</taxon>
        <taxon>Alphaproteobacteria</taxon>
        <taxon>Rhodospirillales</taxon>
        <taxon>Kiloniellaceae</taxon>
        <taxon>Kiloniella</taxon>
    </lineage>
</organism>
<dbReference type="PROSITE" id="PS51186">
    <property type="entry name" value="GNAT"/>
    <property type="match status" value="1"/>
</dbReference>
<gene>
    <name evidence="2" type="ORF">O4H49_02905</name>
</gene>
<comment type="caution">
    <text evidence="2">The sequence shown here is derived from an EMBL/GenBank/DDBJ whole genome shotgun (WGS) entry which is preliminary data.</text>
</comment>
<evidence type="ECO:0000313" key="2">
    <source>
        <dbReference type="EMBL" id="MCZ4279712.1"/>
    </source>
</evidence>
<dbReference type="InterPro" id="IPR000182">
    <property type="entry name" value="GNAT_dom"/>
</dbReference>
<dbReference type="PANTHER" id="PTHR43792:SF1">
    <property type="entry name" value="N-ACETYLTRANSFERASE DOMAIN-CONTAINING PROTEIN"/>
    <property type="match status" value="1"/>
</dbReference>
<dbReference type="EMBL" id="JAPWGY010000001">
    <property type="protein sequence ID" value="MCZ4279712.1"/>
    <property type="molecule type" value="Genomic_DNA"/>
</dbReference>
<dbReference type="RefSeq" id="WP_269421911.1">
    <property type="nucleotide sequence ID" value="NZ_JAPWGY010000001.1"/>
</dbReference>
<sequence>MKELYSERLYLRPFRGSDQEDLFRLYGNAEVMAIRKIGTQSRTGSDRQLEIILDHWHRRGFGLWAVFDRKNGDFLGECGLREENMKGAEASREVELSYGLIPAGWGRGLATEAADLMICWGFEELGLPAIQAFARSDNAASLHILRKLGFIYESDFPEDGYRISRTCLKQVDWLKTAGKVPVR</sequence>
<name>A0ABT4LF44_9PROT</name>
<dbReference type="SUPFAM" id="SSF55729">
    <property type="entry name" value="Acyl-CoA N-acyltransferases (Nat)"/>
    <property type="match status" value="1"/>
</dbReference>
<dbReference type="InterPro" id="IPR016181">
    <property type="entry name" value="Acyl_CoA_acyltransferase"/>
</dbReference>
<protein>
    <submittedName>
        <fullName evidence="2">GNAT family N-acetyltransferase</fullName>
    </submittedName>
</protein>
<accession>A0ABT4LF44</accession>
<keyword evidence="3" id="KW-1185">Reference proteome</keyword>
<feature type="domain" description="N-acetyltransferase" evidence="1">
    <location>
        <begin position="9"/>
        <end position="178"/>
    </location>
</feature>
<reference evidence="2" key="1">
    <citation type="submission" date="2022-12" db="EMBL/GenBank/DDBJ databases">
        <title>Bacterial isolates from different developmental stages of Nematostella vectensis.</title>
        <authorList>
            <person name="Fraune S."/>
        </authorList>
    </citation>
    <scope>NUCLEOTIDE SEQUENCE</scope>
    <source>
        <strain evidence="2">G21630-S1</strain>
    </source>
</reference>
<dbReference type="Gene3D" id="3.40.630.30">
    <property type="match status" value="1"/>
</dbReference>
<evidence type="ECO:0000259" key="1">
    <source>
        <dbReference type="PROSITE" id="PS51186"/>
    </source>
</evidence>
<dbReference type="Proteomes" id="UP001069802">
    <property type="component" value="Unassembled WGS sequence"/>
</dbReference>
<evidence type="ECO:0000313" key="3">
    <source>
        <dbReference type="Proteomes" id="UP001069802"/>
    </source>
</evidence>